<evidence type="ECO:0000313" key="12">
    <source>
        <dbReference type="Proteomes" id="UP001597191"/>
    </source>
</evidence>
<organism evidence="11 12">
    <name type="scientific">Lapidilactobacillus gannanensis</name>
    <dbReference type="NCBI Taxonomy" id="2486002"/>
    <lineage>
        <taxon>Bacteria</taxon>
        <taxon>Bacillati</taxon>
        <taxon>Bacillota</taxon>
        <taxon>Bacilli</taxon>
        <taxon>Lactobacillales</taxon>
        <taxon>Lactobacillaceae</taxon>
        <taxon>Lapidilactobacillus</taxon>
    </lineage>
</organism>
<accession>A0ABW4BLD2</accession>
<evidence type="ECO:0000256" key="2">
    <source>
        <dbReference type="ARBA" id="ARBA00004370"/>
    </source>
</evidence>
<dbReference type="InterPro" id="IPR010559">
    <property type="entry name" value="Sig_transdc_His_kin_internal"/>
</dbReference>
<gene>
    <name evidence="11" type="ORF">ACFQ4R_01290</name>
</gene>
<dbReference type="InterPro" id="IPR005467">
    <property type="entry name" value="His_kinase_dom"/>
</dbReference>
<keyword evidence="8" id="KW-0472">Membrane</keyword>
<dbReference type="RefSeq" id="WP_125646900.1">
    <property type="nucleotide sequence ID" value="NZ_JBHTOH010000014.1"/>
</dbReference>
<feature type="domain" description="HAMP" evidence="10">
    <location>
        <begin position="206"/>
        <end position="258"/>
    </location>
</feature>
<feature type="transmembrane region" description="Helical" evidence="8">
    <location>
        <begin position="175"/>
        <end position="196"/>
    </location>
</feature>
<keyword evidence="7" id="KW-0902">Two-component regulatory system</keyword>
<dbReference type="PROSITE" id="PS50109">
    <property type="entry name" value="HIS_KIN"/>
    <property type="match status" value="1"/>
</dbReference>
<keyword evidence="4" id="KW-0597">Phosphoprotein</keyword>
<dbReference type="Pfam" id="PF06580">
    <property type="entry name" value="His_kinase"/>
    <property type="match status" value="1"/>
</dbReference>
<dbReference type="SMART" id="SM00304">
    <property type="entry name" value="HAMP"/>
    <property type="match status" value="1"/>
</dbReference>
<keyword evidence="5" id="KW-0808">Transferase</keyword>
<evidence type="ECO:0000256" key="8">
    <source>
        <dbReference type="SAM" id="Phobius"/>
    </source>
</evidence>
<evidence type="ECO:0000256" key="7">
    <source>
        <dbReference type="ARBA" id="ARBA00023012"/>
    </source>
</evidence>
<feature type="domain" description="Histidine kinase" evidence="9">
    <location>
        <begin position="365"/>
        <end position="475"/>
    </location>
</feature>
<dbReference type="InterPro" id="IPR050640">
    <property type="entry name" value="Bact_2-comp_sensor_kinase"/>
</dbReference>
<evidence type="ECO:0000256" key="4">
    <source>
        <dbReference type="ARBA" id="ARBA00022553"/>
    </source>
</evidence>
<dbReference type="SUPFAM" id="SSF158472">
    <property type="entry name" value="HAMP domain-like"/>
    <property type="match status" value="1"/>
</dbReference>
<evidence type="ECO:0000256" key="6">
    <source>
        <dbReference type="ARBA" id="ARBA00022777"/>
    </source>
</evidence>
<dbReference type="InterPro" id="IPR036890">
    <property type="entry name" value="HATPase_C_sf"/>
</dbReference>
<evidence type="ECO:0000256" key="5">
    <source>
        <dbReference type="ARBA" id="ARBA00022679"/>
    </source>
</evidence>
<dbReference type="PANTHER" id="PTHR34220">
    <property type="entry name" value="SENSOR HISTIDINE KINASE YPDA"/>
    <property type="match status" value="1"/>
</dbReference>
<keyword evidence="6 11" id="KW-0418">Kinase</keyword>
<dbReference type="Proteomes" id="UP001597191">
    <property type="component" value="Unassembled WGS sequence"/>
</dbReference>
<dbReference type="PANTHER" id="PTHR34220:SF7">
    <property type="entry name" value="SENSOR HISTIDINE KINASE YPDA"/>
    <property type="match status" value="1"/>
</dbReference>
<name>A0ABW4BLD2_9LACO</name>
<evidence type="ECO:0000313" key="11">
    <source>
        <dbReference type="EMBL" id="MFD1410257.1"/>
    </source>
</evidence>
<dbReference type="CDD" id="cd06225">
    <property type="entry name" value="HAMP"/>
    <property type="match status" value="1"/>
</dbReference>
<keyword evidence="8" id="KW-0812">Transmembrane</keyword>
<protein>
    <recommendedName>
        <fullName evidence="3">histidine kinase</fullName>
        <ecNumber evidence="3">2.7.13.3</ecNumber>
    </recommendedName>
</protein>
<dbReference type="InterPro" id="IPR003660">
    <property type="entry name" value="HAMP_dom"/>
</dbReference>
<dbReference type="InterPro" id="IPR003594">
    <property type="entry name" value="HATPase_dom"/>
</dbReference>
<evidence type="ECO:0000256" key="3">
    <source>
        <dbReference type="ARBA" id="ARBA00012438"/>
    </source>
</evidence>
<evidence type="ECO:0000256" key="1">
    <source>
        <dbReference type="ARBA" id="ARBA00000085"/>
    </source>
</evidence>
<dbReference type="PROSITE" id="PS50885">
    <property type="entry name" value="HAMP"/>
    <property type="match status" value="1"/>
</dbReference>
<keyword evidence="8" id="KW-1133">Transmembrane helix</keyword>
<comment type="catalytic activity">
    <reaction evidence="1">
        <text>ATP + protein L-histidine = ADP + protein N-phospho-L-histidine.</text>
        <dbReference type="EC" id="2.7.13.3"/>
    </reaction>
</comment>
<dbReference type="EC" id="2.7.13.3" evidence="3"/>
<evidence type="ECO:0000259" key="10">
    <source>
        <dbReference type="PROSITE" id="PS50885"/>
    </source>
</evidence>
<dbReference type="SMART" id="SM00387">
    <property type="entry name" value="HATPase_c"/>
    <property type="match status" value="1"/>
</dbReference>
<sequence>MRANKKLSIKQIFSQVNRLMLVFAILPLLLSAIMYSRQILAYQHTLTNIQNANNIAAKVDDDVLEEMWDVVTGQITVSNYERKSIVQELQSEIKTLQKNITTSEERSILDVSSRIVDTLNDQQNEIITNLAHDNSYDANTEIMTQVKSATTLLSTILQEFVRIEINMANNKNQELIHSFIFLTLLEVVIVIIAIYISQKNHRFLVKNVEHPLHNLAEISTELSRGNFNYRLAIPQTPELASLTISLNNMADNLVRLLEENAQKQYYLAQSEARVLQAQITPHFVYNSVDAIIALIEQQQYEEAKELTFALSDFFRISLSKGRDWISIDTEIRHTTDYLKILKIRYGEMLNYQVNIPPEIKSYHILKMILQPIVENAIYHGTKFTRRVGLVTLSAKVVGTNIIFTITDNGIGVKPDRLKEIKTELDRGIESDTNIGYGLFNVNKRLLLYYGKDAAINFKSNYGQGTTVTITVPKKGATDIV</sequence>
<dbReference type="GO" id="GO:0016301">
    <property type="term" value="F:kinase activity"/>
    <property type="evidence" value="ECO:0007669"/>
    <property type="project" value="UniProtKB-KW"/>
</dbReference>
<proteinExistence type="predicted"/>
<comment type="subcellular location">
    <subcellularLocation>
        <location evidence="2">Membrane</location>
    </subcellularLocation>
</comment>
<keyword evidence="12" id="KW-1185">Reference proteome</keyword>
<comment type="caution">
    <text evidence="11">The sequence shown here is derived from an EMBL/GenBank/DDBJ whole genome shotgun (WGS) entry which is preliminary data.</text>
</comment>
<dbReference type="SUPFAM" id="SSF55874">
    <property type="entry name" value="ATPase domain of HSP90 chaperone/DNA topoisomerase II/histidine kinase"/>
    <property type="match status" value="1"/>
</dbReference>
<dbReference type="Pfam" id="PF02518">
    <property type="entry name" value="HATPase_c"/>
    <property type="match status" value="1"/>
</dbReference>
<dbReference type="EMBL" id="JBHTOH010000014">
    <property type="protein sequence ID" value="MFD1410257.1"/>
    <property type="molecule type" value="Genomic_DNA"/>
</dbReference>
<dbReference type="Pfam" id="PF00672">
    <property type="entry name" value="HAMP"/>
    <property type="match status" value="1"/>
</dbReference>
<dbReference type="Gene3D" id="3.30.565.10">
    <property type="entry name" value="Histidine kinase-like ATPase, C-terminal domain"/>
    <property type="match status" value="1"/>
</dbReference>
<dbReference type="Gene3D" id="6.10.340.10">
    <property type="match status" value="1"/>
</dbReference>
<evidence type="ECO:0000259" key="9">
    <source>
        <dbReference type="PROSITE" id="PS50109"/>
    </source>
</evidence>
<reference evidence="12" key="1">
    <citation type="journal article" date="2019" name="Int. J. Syst. Evol. Microbiol.">
        <title>The Global Catalogue of Microorganisms (GCM) 10K type strain sequencing project: providing services to taxonomists for standard genome sequencing and annotation.</title>
        <authorList>
            <consortium name="The Broad Institute Genomics Platform"/>
            <consortium name="The Broad Institute Genome Sequencing Center for Infectious Disease"/>
            <person name="Wu L."/>
            <person name="Ma J."/>
        </authorList>
    </citation>
    <scope>NUCLEOTIDE SEQUENCE [LARGE SCALE GENOMIC DNA]</scope>
    <source>
        <strain evidence="12">CCM 8937</strain>
    </source>
</reference>